<dbReference type="EMBL" id="NSLJ01000022">
    <property type="protein sequence ID" value="PDP43333.1"/>
    <property type="molecule type" value="Genomic_DNA"/>
</dbReference>
<dbReference type="Pfam" id="PF13372">
    <property type="entry name" value="Alginate_exp"/>
    <property type="match status" value="1"/>
</dbReference>
<dbReference type="InterPro" id="IPR025388">
    <property type="entry name" value="Alginate_export_dom"/>
</dbReference>
<reference evidence="2 3" key="1">
    <citation type="submission" date="2017-09" db="EMBL/GenBank/DDBJ databases">
        <title>Phase variable restriction modification systems are present in the genome sequences of periodontal pathogens Prevotella intermedia, Tannerella forsythia and Porphyromonas gingivalis.</title>
        <authorList>
            <person name="Haigh R.D."/>
            <person name="Crawford L."/>
            <person name="Ralph J."/>
            <person name="Wanford J."/>
            <person name="Vartoukian S.R."/>
            <person name="Hijazib K."/>
            <person name="Wade W."/>
            <person name="Oggioni M.R."/>
        </authorList>
    </citation>
    <scope>NUCLEOTIDE SEQUENCE [LARGE SCALE GENOMIC DNA]</scope>
    <source>
        <strain evidence="2 3">WW11663</strain>
    </source>
</reference>
<dbReference type="Proteomes" id="UP000219259">
    <property type="component" value="Unassembled WGS sequence"/>
</dbReference>
<protein>
    <recommendedName>
        <fullName evidence="1">Alginate export domain-containing protein</fullName>
    </recommendedName>
</protein>
<comment type="caution">
    <text evidence="2">The sequence shown here is derived from an EMBL/GenBank/DDBJ whole genome shotgun (WGS) entry which is preliminary data.</text>
</comment>
<dbReference type="SUPFAM" id="SSF56935">
    <property type="entry name" value="Porins"/>
    <property type="match status" value="1"/>
</dbReference>
<evidence type="ECO:0000313" key="2">
    <source>
        <dbReference type="EMBL" id="PDP43333.1"/>
    </source>
</evidence>
<sequence length="451" mass="52202">MYHASIKDHSIIKNMNLKPTKPMKKYVFIIICLLMCLCHIKAQETEKDSKFKLSFSERVRLTTIDKAITLDKDKDVLTFTRWRTYLGAEYTPNTHLGMKLELGNEARIWMSPSSRKTTLDEIFVNQLYINYQNVANLPLDIRLGRQNIMLDEGFICIDGNPLVGSRSNYFNALKTVYRFNDRNKLTAFFTYNTRKEEFLPILHEKDPYQPLEEQTNSGLGVHHHAKIKQLDWSTYYFYKNYLKYDALPEAHTHTVGTRLSLPFLNGFSFTTEFAYQLGKVDRFNRQSYGGYSRLDYKLGGSVPLLDCISAGAFYLSGDDPKTEKIEGWDPLWSRWPKWSESYVYTLIAENKGKAGYWSNINAINLGFGATLASNVKFNADYLHLSAPQPNETAFCSGGGKTRGNLFIMKLSYQIHKNWTGHFLFEHFTPGSFYFNGADPYNWARFELKYTL</sequence>
<dbReference type="AlphaFoldDB" id="A0A2A6E615"/>
<evidence type="ECO:0000313" key="3">
    <source>
        <dbReference type="Proteomes" id="UP000219259"/>
    </source>
</evidence>
<accession>A0A2A6E615</accession>
<organism evidence="2 3">
    <name type="scientific">Tannerella forsythia</name>
    <name type="common">Bacteroides forsythus</name>
    <dbReference type="NCBI Taxonomy" id="28112"/>
    <lineage>
        <taxon>Bacteria</taxon>
        <taxon>Pseudomonadati</taxon>
        <taxon>Bacteroidota</taxon>
        <taxon>Bacteroidia</taxon>
        <taxon>Bacteroidales</taxon>
        <taxon>Tannerellaceae</taxon>
        <taxon>Tannerella</taxon>
    </lineage>
</organism>
<proteinExistence type="predicted"/>
<name>A0A2A6E615_TANFO</name>
<dbReference type="Gene3D" id="2.40.160.100">
    <property type="match status" value="1"/>
</dbReference>
<evidence type="ECO:0000259" key="1">
    <source>
        <dbReference type="Pfam" id="PF13372"/>
    </source>
</evidence>
<gene>
    <name evidence="2" type="ORF">CLI86_09025</name>
</gene>
<feature type="domain" description="Alginate export" evidence="1">
    <location>
        <begin position="113"/>
        <end position="438"/>
    </location>
</feature>
<dbReference type="InterPro" id="IPR053728">
    <property type="entry name" value="Alginate_Permeability_Chnl"/>
</dbReference>